<dbReference type="EMBL" id="CP003282">
    <property type="protein sequence ID" value="AFG37402.1"/>
    <property type="molecule type" value="Genomic_DNA"/>
</dbReference>
<sequence>MSYSSFSNPLVLLAAAVLISGATFTACSPTEDYDPSHTDTREQEADYQQESRLDSRAADAVAAASRVHYFEANTMYGQQLAEALRDSIQAIPVATADPQGVPTISMMTPVMIGQDVVMLAIAETQTRQNILDTGLATAAAYLYQPAETPSQQYRGARVVLGLIDDEQELQSLTDGLGDVPENALFLRILRIIPLG</sequence>
<evidence type="ECO:0000313" key="4">
    <source>
        <dbReference type="Proteomes" id="UP000007383"/>
    </source>
</evidence>
<reference evidence="4" key="1">
    <citation type="journal article" date="2013" name="Stand. Genomic Sci.">
        <title>Complete genome sequence of the halophilic bacterium Spirochaeta africana type strain (Z-7692(T)) from the alkaline Lake Magadi in the East African Rift.</title>
        <authorList>
            <person name="Liolos K."/>
            <person name="Abt B."/>
            <person name="Scheuner C."/>
            <person name="Teshima H."/>
            <person name="Held B."/>
            <person name="Lapidus A."/>
            <person name="Nolan M."/>
            <person name="Lucas S."/>
            <person name="Deshpande S."/>
            <person name="Cheng J.F."/>
            <person name="Tapia R."/>
            <person name="Goodwin L.A."/>
            <person name="Pitluck S."/>
            <person name="Pagani I."/>
            <person name="Ivanova N."/>
            <person name="Mavromatis K."/>
            <person name="Mikhailova N."/>
            <person name="Huntemann M."/>
            <person name="Pati A."/>
            <person name="Chen A."/>
            <person name="Palaniappan K."/>
            <person name="Land M."/>
            <person name="Rohde M."/>
            <person name="Tindall B.J."/>
            <person name="Detter J.C."/>
            <person name="Goker M."/>
            <person name="Bristow J."/>
            <person name="Eisen J.A."/>
            <person name="Markowitz V."/>
            <person name="Hugenholtz P."/>
            <person name="Woyke T."/>
            <person name="Klenk H.P."/>
            <person name="Kyrpides N.C."/>
        </authorList>
    </citation>
    <scope>NUCLEOTIDE SEQUENCE</scope>
    <source>
        <strain evidence="4">ATCC 700263 / DSM 8902 / Z-7692</strain>
    </source>
</reference>
<gene>
    <name evidence="3" type="ordered locus">Spiaf_1328</name>
</gene>
<dbReference type="InterPro" id="IPR012349">
    <property type="entry name" value="Split_barrel_FMN-bd"/>
</dbReference>
<evidence type="ECO:0000256" key="2">
    <source>
        <dbReference type="SAM" id="SignalP"/>
    </source>
</evidence>
<evidence type="ECO:0000256" key="1">
    <source>
        <dbReference type="SAM" id="MobiDB-lite"/>
    </source>
</evidence>
<keyword evidence="4" id="KW-1185">Reference proteome</keyword>
<dbReference type="AlphaFoldDB" id="H9UIQ9"/>
<proteinExistence type="predicted"/>
<dbReference type="SUPFAM" id="SSF50475">
    <property type="entry name" value="FMN-binding split barrel"/>
    <property type="match status" value="1"/>
</dbReference>
<feature type="signal peptide" evidence="2">
    <location>
        <begin position="1"/>
        <end position="25"/>
    </location>
</feature>
<feature type="compositionally biased region" description="Basic and acidic residues" evidence="1">
    <location>
        <begin position="34"/>
        <end position="53"/>
    </location>
</feature>
<organism evidence="3 4">
    <name type="scientific">Spirochaeta africana (strain ATCC 700263 / DSM 8902 / Z-7692)</name>
    <dbReference type="NCBI Taxonomy" id="889378"/>
    <lineage>
        <taxon>Bacteria</taxon>
        <taxon>Pseudomonadati</taxon>
        <taxon>Spirochaetota</taxon>
        <taxon>Spirochaetia</taxon>
        <taxon>Spirochaetales</taxon>
        <taxon>Spirochaetaceae</taxon>
        <taxon>Spirochaeta</taxon>
    </lineage>
</organism>
<dbReference type="KEGG" id="sfc:Spiaf_1328"/>
<dbReference type="HOGENOM" id="CLU_1395529_0_0_12"/>
<protein>
    <recommendedName>
        <fullName evidence="5">Pyridoxamine 5'-phosphate oxidase putative domain-containing protein</fullName>
    </recommendedName>
</protein>
<evidence type="ECO:0008006" key="5">
    <source>
        <dbReference type="Google" id="ProtNLM"/>
    </source>
</evidence>
<dbReference type="RefSeq" id="WP_014455389.1">
    <property type="nucleotide sequence ID" value="NC_017098.1"/>
</dbReference>
<feature type="region of interest" description="Disordered" evidence="1">
    <location>
        <begin position="30"/>
        <end position="53"/>
    </location>
</feature>
<evidence type="ECO:0000313" key="3">
    <source>
        <dbReference type="EMBL" id="AFG37402.1"/>
    </source>
</evidence>
<dbReference type="STRING" id="889378.Spiaf_1328"/>
<name>H9UIQ9_SPIAZ</name>
<accession>H9UIQ9</accession>
<keyword evidence="2" id="KW-0732">Signal</keyword>
<dbReference type="Proteomes" id="UP000007383">
    <property type="component" value="Chromosome"/>
</dbReference>
<dbReference type="Gene3D" id="2.30.110.10">
    <property type="entry name" value="Electron Transport, Fmn-binding Protein, Chain A"/>
    <property type="match status" value="1"/>
</dbReference>
<feature type="chain" id="PRO_5003623044" description="Pyridoxamine 5'-phosphate oxidase putative domain-containing protein" evidence="2">
    <location>
        <begin position="26"/>
        <end position="195"/>
    </location>
</feature>
<dbReference type="PATRIC" id="fig|889378.3.peg.1333"/>